<evidence type="ECO:0000256" key="2">
    <source>
        <dbReference type="ARBA" id="ARBA00022827"/>
    </source>
</evidence>
<dbReference type="OMA" id="EGQAMRI"/>
<evidence type="ECO:0000256" key="1">
    <source>
        <dbReference type="ARBA" id="ARBA00022630"/>
    </source>
</evidence>
<dbReference type="InterPro" id="IPR002938">
    <property type="entry name" value="FAD-bd"/>
</dbReference>
<dbReference type="Proteomes" id="UP000193240">
    <property type="component" value="Unassembled WGS sequence"/>
</dbReference>
<accession>A0A1Y2M0G2</accession>
<evidence type="ECO:0000259" key="6">
    <source>
        <dbReference type="Pfam" id="PF01494"/>
    </source>
</evidence>
<dbReference type="EMBL" id="KZ107845">
    <property type="protein sequence ID" value="OSS48718.1"/>
    <property type="molecule type" value="Genomic_DNA"/>
</dbReference>
<dbReference type="InterPro" id="IPR036188">
    <property type="entry name" value="FAD/NAD-bd_sf"/>
</dbReference>
<dbReference type="Gene3D" id="3.50.50.60">
    <property type="entry name" value="FAD/NAD(P)-binding domain"/>
    <property type="match status" value="1"/>
</dbReference>
<proteinExistence type="predicted"/>
<dbReference type="GO" id="GO:0004497">
    <property type="term" value="F:monooxygenase activity"/>
    <property type="evidence" value="ECO:0007669"/>
    <property type="project" value="UniProtKB-KW"/>
</dbReference>
<dbReference type="PANTHER" id="PTHR46972:SF1">
    <property type="entry name" value="FAD DEPENDENT OXIDOREDUCTASE DOMAIN-CONTAINING PROTEIN"/>
    <property type="match status" value="1"/>
</dbReference>
<feature type="compositionally biased region" description="Basic and acidic residues" evidence="5">
    <location>
        <begin position="1"/>
        <end position="16"/>
    </location>
</feature>
<dbReference type="PANTHER" id="PTHR46972">
    <property type="entry name" value="MONOOXYGENASE ASQM-RELATED"/>
    <property type="match status" value="1"/>
</dbReference>
<feature type="region of interest" description="Disordered" evidence="5">
    <location>
        <begin position="1"/>
        <end position="24"/>
    </location>
</feature>
<evidence type="ECO:0000256" key="3">
    <source>
        <dbReference type="ARBA" id="ARBA00023002"/>
    </source>
</evidence>
<protein>
    <recommendedName>
        <fullName evidence="6">FAD-binding domain-containing protein</fullName>
    </recommendedName>
</protein>
<dbReference type="AlphaFoldDB" id="A0A1Y2M0G2"/>
<dbReference type="InParanoid" id="A0A1Y2M0G2"/>
<dbReference type="SUPFAM" id="SSF51905">
    <property type="entry name" value="FAD/NAD(P)-binding domain"/>
    <property type="match status" value="1"/>
</dbReference>
<evidence type="ECO:0000256" key="4">
    <source>
        <dbReference type="ARBA" id="ARBA00023033"/>
    </source>
</evidence>
<sequence>MSHSDMRRPDDGDTRNPETGFSEGSSISCTIFEVKASINYRSQGGSLDLRSSTGLAAVKAAGLWEQFLEHARYGGESLLLTDKHLTTWVRRSPGTKDQHSKLQEAPEIDRRVLRKILIKSVPPECVKWNCKLASVQETISSGLELSFANGEQISGFDLIVGADGAWSKTKTLLSSDLPSCSGLSGWTMQISNAKEVAPEAYKFVNRGSVFSYCEGKSVTVQQLDDGSLNVSHYGIRPADFIDHCEFDTEDLDATKNYILEQIHDWAPQFRNFVVSANESLFKRSLCEMPVGWTWPHREGVTLLGDAAHLMTPFAGICVNTAFYDALELAKQIKEFNASEDPASLDTYVAHYEKAMLENARRAQEYTEGSKIDMLFTPGAPRTTIESYILRHAKQDTPLGRTRFCLSSCM</sequence>
<keyword evidence="3" id="KW-0560">Oxidoreductase</keyword>
<keyword evidence="4" id="KW-0503">Monooxygenase</keyword>
<dbReference type="GO" id="GO:0071949">
    <property type="term" value="F:FAD binding"/>
    <property type="evidence" value="ECO:0007669"/>
    <property type="project" value="InterPro"/>
</dbReference>
<evidence type="ECO:0000313" key="8">
    <source>
        <dbReference type="Proteomes" id="UP000193240"/>
    </source>
</evidence>
<keyword evidence="8" id="KW-1185">Reference proteome</keyword>
<dbReference type="Pfam" id="PF01494">
    <property type="entry name" value="FAD_binding_3"/>
    <property type="match status" value="1"/>
</dbReference>
<keyword evidence="2" id="KW-0274">FAD</keyword>
<evidence type="ECO:0000313" key="7">
    <source>
        <dbReference type="EMBL" id="OSS48718.1"/>
    </source>
</evidence>
<name>A0A1Y2M0G2_EPING</name>
<dbReference type="STRING" id="105696.A0A1Y2M0G2"/>
<keyword evidence="1" id="KW-0285">Flavoprotein</keyword>
<organism evidence="7 8">
    <name type="scientific">Epicoccum nigrum</name>
    <name type="common">Soil fungus</name>
    <name type="synonym">Epicoccum purpurascens</name>
    <dbReference type="NCBI Taxonomy" id="105696"/>
    <lineage>
        <taxon>Eukaryota</taxon>
        <taxon>Fungi</taxon>
        <taxon>Dikarya</taxon>
        <taxon>Ascomycota</taxon>
        <taxon>Pezizomycotina</taxon>
        <taxon>Dothideomycetes</taxon>
        <taxon>Pleosporomycetidae</taxon>
        <taxon>Pleosporales</taxon>
        <taxon>Pleosporineae</taxon>
        <taxon>Didymellaceae</taxon>
        <taxon>Epicoccum</taxon>
    </lineage>
</organism>
<gene>
    <name evidence="7" type="ORF">B5807_07026</name>
</gene>
<reference evidence="7 8" key="1">
    <citation type="journal article" date="2017" name="Genome Announc.">
        <title>Genome sequence of the saprophytic ascomycete Epicoccum nigrum ICMP 19927 strain isolated from New Zealand.</title>
        <authorList>
            <person name="Fokin M."/>
            <person name="Fleetwood D."/>
            <person name="Weir B.S."/>
            <person name="Villas-Boas S.G."/>
        </authorList>
    </citation>
    <scope>NUCLEOTIDE SEQUENCE [LARGE SCALE GENOMIC DNA]</scope>
    <source>
        <strain evidence="7 8">ICMP 19927</strain>
    </source>
</reference>
<dbReference type="PRINTS" id="PR00420">
    <property type="entry name" value="RNGMNOXGNASE"/>
</dbReference>
<evidence type="ECO:0000256" key="5">
    <source>
        <dbReference type="SAM" id="MobiDB-lite"/>
    </source>
</evidence>
<feature type="domain" description="FAD-binding" evidence="6">
    <location>
        <begin position="157"/>
        <end position="350"/>
    </location>
</feature>